<dbReference type="PANTHER" id="PTHR39323:SF1">
    <property type="entry name" value="BLR1149 PROTEIN"/>
    <property type="match status" value="1"/>
</dbReference>
<dbReference type="PIRSF" id="PIRSF000887">
    <property type="entry name" value="Pesterase_MJ0037"/>
    <property type="match status" value="1"/>
</dbReference>
<evidence type="ECO:0000259" key="1">
    <source>
        <dbReference type="Pfam" id="PF00149"/>
    </source>
</evidence>
<accession>A0A231V0F8</accession>
<comment type="caution">
    <text evidence="2">The sequence shown here is derived from an EMBL/GenBank/DDBJ whole genome shotgun (WGS) entry which is preliminary data.</text>
</comment>
<dbReference type="InterPro" id="IPR004843">
    <property type="entry name" value="Calcineurin-like_PHP"/>
</dbReference>
<dbReference type="InterPro" id="IPR024173">
    <property type="entry name" value="Pesterase_MJ0037-like"/>
</dbReference>
<evidence type="ECO:0000313" key="3">
    <source>
        <dbReference type="Proteomes" id="UP000215405"/>
    </source>
</evidence>
<dbReference type="PANTHER" id="PTHR39323">
    <property type="entry name" value="BLR1149 PROTEIN"/>
    <property type="match status" value="1"/>
</dbReference>
<keyword evidence="3" id="KW-1185">Reference proteome</keyword>
<gene>
    <name evidence="2" type="ORF">B7H23_01655</name>
</gene>
<dbReference type="Gene3D" id="3.60.21.10">
    <property type="match status" value="1"/>
</dbReference>
<feature type="domain" description="Calcineurin-like phosphoesterase" evidence="1">
    <location>
        <begin position="29"/>
        <end position="148"/>
    </location>
</feature>
<dbReference type="AlphaFoldDB" id="A0A231V0F8"/>
<dbReference type="InterPro" id="IPR029052">
    <property type="entry name" value="Metallo-depent_PP-like"/>
</dbReference>
<dbReference type="SUPFAM" id="SSF56300">
    <property type="entry name" value="Metallo-dependent phosphatases"/>
    <property type="match status" value="1"/>
</dbReference>
<dbReference type="Proteomes" id="UP000215405">
    <property type="component" value="Unassembled WGS sequence"/>
</dbReference>
<dbReference type="Pfam" id="PF00149">
    <property type="entry name" value="Metallophos"/>
    <property type="match status" value="1"/>
</dbReference>
<evidence type="ECO:0000313" key="2">
    <source>
        <dbReference type="EMBL" id="OXT01693.1"/>
    </source>
</evidence>
<reference evidence="3" key="1">
    <citation type="journal article" date="2017" name="Int. J. Syst. Evol. Microbiol.">
        <title>Notoacmeibacter marinus gen. nov., sp. nov., isolated from the gut of a limpet and proposal of Notoacmeibacteraceae fam. nov. in the order Rhizobiales of the class Alphaproteobacteria.</title>
        <authorList>
            <person name="Huang Z."/>
            <person name="Guo F."/>
            <person name="Lai Q."/>
        </authorList>
    </citation>
    <scope>NUCLEOTIDE SEQUENCE [LARGE SCALE GENOMIC DNA]</scope>
    <source>
        <strain evidence="3">XMTR2A4</strain>
    </source>
</reference>
<dbReference type="GO" id="GO:0016787">
    <property type="term" value="F:hydrolase activity"/>
    <property type="evidence" value="ECO:0007669"/>
    <property type="project" value="InterPro"/>
</dbReference>
<dbReference type="EMBL" id="NBYO01000001">
    <property type="protein sequence ID" value="OXT01693.1"/>
    <property type="molecule type" value="Genomic_DNA"/>
</dbReference>
<dbReference type="InterPro" id="IPR026336">
    <property type="entry name" value="PdeM-like"/>
</dbReference>
<name>A0A231V0F8_9HYPH</name>
<proteinExistence type="predicted"/>
<sequence length="228" mass="24725">MTGVAPHRLAGHLVLLDRSGVMMLPEMDTLVVADLHLEKGSSFARRGMMLPPYDTGETLKRLDAAIDYWRPGRVVALGDSFHDDGGAGRMSTDDRQTLHGLMEGRDWIWIAGNHDPAPPEGLPGRSMASLAAGNLLFRHEPLAGAAEGEVAGHLHPGARIVQRGRAVRAPCFASDGSRMILPAFGAYAGSLNVRHTAYAGLFDWSRFCAFMLGEERVFCVRGQHLVTD</sequence>
<dbReference type="RefSeq" id="WP_094075663.1">
    <property type="nucleotide sequence ID" value="NZ_NBYO01000001.1"/>
</dbReference>
<dbReference type="NCBIfam" id="TIGR04123">
    <property type="entry name" value="P_estr_lig_assc"/>
    <property type="match status" value="1"/>
</dbReference>
<organism evidence="2 3">
    <name type="scientific">Notoacmeibacter marinus</name>
    <dbReference type="NCBI Taxonomy" id="1876515"/>
    <lineage>
        <taxon>Bacteria</taxon>
        <taxon>Pseudomonadati</taxon>
        <taxon>Pseudomonadota</taxon>
        <taxon>Alphaproteobacteria</taxon>
        <taxon>Hyphomicrobiales</taxon>
        <taxon>Notoacmeibacteraceae</taxon>
        <taxon>Notoacmeibacter</taxon>
    </lineage>
</organism>
<protein>
    <recommendedName>
        <fullName evidence="1">Calcineurin-like phosphoesterase domain-containing protein</fullName>
    </recommendedName>
</protein>